<evidence type="ECO:0000313" key="3">
    <source>
        <dbReference type="Proteomes" id="UP000037460"/>
    </source>
</evidence>
<keyword evidence="3" id="KW-1185">Reference proteome</keyword>
<reference evidence="3" key="1">
    <citation type="journal article" date="2015" name="PLoS Genet.">
        <title>Genome Sequence and Transcriptome Analyses of Chrysochromulina tobin: Metabolic Tools for Enhanced Algal Fitness in the Prominent Order Prymnesiales (Haptophyceae).</title>
        <authorList>
            <person name="Hovde B.T."/>
            <person name="Deodato C.R."/>
            <person name="Hunsperger H.M."/>
            <person name="Ryken S.A."/>
            <person name="Yost W."/>
            <person name="Jha R.K."/>
            <person name="Patterson J."/>
            <person name="Monnat R.J. Jr."/>
            <person name="Barlow S.B."/>
            <person name="Starkenburg S.R."/>
            <person name="Cattolico R.A."/>
        </authorList>
    </citation>
    <scope>NUCLEOTIDE SEQUENCE</scope>
    <source>
        <strain evidence="3">CCMP291</strain>
    </source>
</reference>
<dbReference type="Gene3D" id="3.40.309.10">
    <property type="entry name" value="Aldehyde Dehydrogenase, Chain A, domain 2"/>
    <property type="match status" value="1"/>
</dbReference>
<gene>
    <name evidence="2" type="ORF">Ctob_002931</name>
</gene>
<dbReference type="SUPFAM" id="SSF53720">
    <property type="entry name" value="ALDH-like"/>
    <property type="match status" value="1"/>
</dbReference>
<accession>A0A0M0JVP8</accession>
<dbReference type="InterPro" id="IPR016163">
    <property type="entry name" value="Ald_DH_C"/>
</dbReference>
<sequence length="508" mass="55050">MPANATALPPEVEAKLERLNEGKRTWQELGVPGRLKCLQRLRKRAKSIDFLAWATESSKVQGFDPSAGVARAQILAETMIIAANIGSEITRLIESLSAVLCLVLGAGNQEFLTVVDVMDKLFVHGEAVLLKHHPLREHQLAFLETLFADVMEYGAFASITGGGDLGRLLAHHPHVDGLHLTGGGATYDALVWGLPSDPETATRKASKQPLLPKPFSSELGCVTPWILVPDDAWTTADLEHHAWQLANSVVANASCNCLSPTALLLPKEWAQTEKFVTSLKEALRQIHAPPPYYPGLHERFARFEQAYPTAEKIEAPHSSAIAADAASRFGAPTGFLLIELDSATCAADEYALTREAFAPVLAIVRIEGTAEPEAFLRHAVPFANEHIFGNLSVTVLLHPQTEKDHQPAVLDALAGLRYGCVGVNTWTGLAYGMECASWGGFAEDNSPENIKSGVGVVRNCLLFDNISKSVVRSPFRSSVHLTQRNATTSSIGPRTLRFVGGWVPKMLV</sequence>
<dbReference type="Pfam" id="PF00171">
    <property type="entry name" value="Aldedh"/>
    <property type="match status" value="1"/>
</dbReference>
<organism evidence="2 3">
    <name type="scientific">Chrysochromulina tobinii</name>
    <dbReference type="NCBI Taxonomy" id="1460289"/>
    <lineage>
        <taxon>Eukaryota</taxon>
        <taxon>Haptista</taxon>
        <taxon>Haptophyta</taxon>
        <taxon>Prymnesiophyceae</taxon>
        <taxon>Prymnesiales</taxon>
        <taxon>Chrysochromulinaceae</taxon>
        <taxon>Chrysochromulina</taxon>
    </lineage>
</organism>
<dbReference type="GO" id="GO:0016620">
    <property type="term" value="F:oxidoreductase activity, acting on the aldehyde or oxo group of donors, NAD or NADP as acceptor"/>
    <property type="evidence" value="ECO:0007669"/>
    <property type="project" value="InterPro"/>
</dbReference>
<dbReference type="InterPro" id="IPR016161">
    <property type="entry name" value="Ald_DH/histidinol_DH"/>
</dbReference>
<dbReference type="InterPro" id="IPR015590">
    <property type="entry name" value="Aldehyde_DH_dom"/>
</dbReference>
<feature type="domain" description="Aldehyde dehydrogenase" evidence="1">
    <location>
        <begin position="122"/>
        <end position="441"/>
    </location>
</feature>
<dbReference type="EMBL" id="JWZX01002188">
    <property type="protein sequence ID" value="KOO30640.1"/>
    <property type="molecule type" value="Genomic_DNA"/>
</dbReference>
<protein>
    <submittedName>
        <fullName evidence="2">Aldehyde dehydrogenase</fullName>
    </submittedName>
</protein>
<comment type="caution">
    <text evidence="2">The sequence shown here is derived from an EMBL/GenBank/DDBJ whole genome shotgun (WGS) entry which is preliminary data.</text>
</comment>
<dbReference type="Proteomes" id="UP000037460">
    <property type="component" value="Unassembled WGS sequence"/>
</dbReference>
<dbReference type="OrthoDB" id="40137at2759"/>
<proteinExistence type="predicted"/>
<name>A0A0M0JVP8_9EUKA</name>
<evidence type="ECO:0000313" key="2">
    <source>
        <dbReference type="EMBL" id="KOO30640.1"/>
    </source>
</evidence>
<dbReference type="AlphaFoldDB" id="A0A0M0JVP8"/>
<dbReference type="InterPro" id="IPR016162">
    <property type="entry name" value="Ald_DH_N"/>
</dbReference>
<evidence type="ECO:0000259" key="1">
    <source>
        <dbReference type="Pfam" id="PF00171"/>
    </source>
</evidence>
<dbReference type="Gene3D" id="3.40.605.10">
    <property type="entry name" value="Aldehyde Dehydrogenase, Chain A, domain 1"/>
    <property type="match status" value="1"/>
</dbReference>